<reference evidence="1" key="1">
    <citation type="journal article" date="2015" name="Nature">
        <title>Complex archaea that bridge the gap between prokaryotes and eukaryotes.</title>
        <authorList>
            <person name="Spang A."/>
            <person name="Saw J.H."/>
            <person name="Jorgensen S.L."/>
            <person name="Zaremba-Niedzwiedzka K."/>
            <person name="Martijn J."/>
            <person name="Lind A.E."/>
            <person name="van Eijk R."/>
            <person name="Schleper C."/>
            <person name="Guy L."/>
            <person name="Ettema T.J."/>
        </authorList>
    </citation>
    <scope>NUCLEOTIDE SEQUENCE</scope>
</reference>
<name>A0A0F9KNG9_9ZZZZ</name>
<protein>
    <submittedName>
        <fullName evidence="1">Uncharacterized protein</fullName>
    </submittedName>
</protein>
<organism evidence="1">
    <name type="scientific">marine sediment metagenome</name>
    <dbReference type="NCBI Taxonomy" id="412755"/>
    <lineage>
        <taxon>unclassified sequences</taxon>
        <taxon>metagenomes</taxon>
        <taxon>ecological metagenomes</taxon>
    </lineage>
</organism>
<dbReference type="AlphaFoldDB" id="A0A0F9KNG9"/>
<gene>
    <name evidence="1" type="ORF">LCGC14_1306790</name>
</gene>
<proteinExistence type="predicted"/>
<evidence type="ECO:0000313" key="1">
    <source>
        <dbReference type="EMBL" id="KKM83689.1"/>
    </source>
</evidence>
<sequence length="98" mass="11774">MENYTRKPELSAPLGEPLAFQDQEIPVIREKLLIETVRSAFGESRGGLRRKPSDEAWDWILSENREMPFSFAQCCREWEVDPDKMLDWLRYYRRKFMS</sequence>
<dbReference type="EMBL" id="LAZR01007676">
    <property type="protein sequence ID" value="KKM83689.1"/>
    <property type="molecule type" value="Genomic_DNA"/>
</dbReference>
<accession>A0A0F9KNG9</accession>
<comment type="caution">
    <text evidence="1">The sequence shown here is derived from an EMBL/GenBank/DDBJ whole genome shotgun (WGS) entry which is preliminary data.</text>
</comment>